<evidence type="ECO:0000256" key="4">
    <source>
        <dbReference type="ARBA" id="ARBA00022490"/>
    </source>
</evidence>
<dbReference type="SUPFAM" id="SSF47616">
    <property type="entry name" value="GST C-terminal domain-like"/>
    <property type="match status" value="1"/>
</dbReference>
<accession>Q0CYQ6</accession>
<dbReference type="InterPro" id="IPR014729">
    <property type="entry name" value="Rossmann-like_a/b/a_fold"/>
</dbReference>
<comment type="catalytic activity">
    <reaction evidence="11">
        <text>tRNA(Glu) + L-glutamate + ATP = L-glutamyl-tRNA(Glu) + AMP + diphosphate</text>
        <dbReference type="Rhea" id="RHEA:23540"/>
        <dbReference type="Rhea" id="RHEA-COMP:9663"/>
        <dbReference type="Rhea" id="RHEA-COMP:9680"/>
        <dbReference type="ChEBI" id="CHEBI:29985"/>
        <dbReference type="ChEBI" id="CHEBI:30616"/>
        <dbReference type="ChEBI" id="CHEBI:33019"/>
        <dbReference type="ChEBI" id="CHEBI:78442"/>
        <dbReference type="ChEBI" id="CHEBI:78520"/>
        <dbReference type="ChEBI" id="CHEBI:456215"/>
        <dbReference type="EC" id="6.1.1.17"/>
    </reaction>
</comment>
<evidence type="ECO:0000256" key="3">
    <source>
        <dbReference type="ARBA" id="ARBA00012835"/>
    </source>
</evidence>
<dbReference type="Pfam" id="PF20974">
    <property type="entry name" value="tRNA-synt_1c_C2"/>
    <property type="match status" value="1"/>
</dbReference>
<dbReference type="EC" id="6.1.1.17" evidence="3"/>
<dbReference type="SUPFAM" id="SSF52374">
    <property type="entry name" value="Nucleotidylyl transferase"/>
    <property type="match status" value="1"/>
</dbReference>
<dbReference type="FunFam" id="3.40.50.620:FF:000037">
    <property type="entry name" value="Glutamine--tRNA ligase cytoplasmic"/>
    <property type="match status" value="1"/>
</dbReference>
<reference evidence="17" key="1">
    <citation type="submission" date="2005-09" db="EMBL/GenBank/DDBJ databases">
        <title>Annotation of the Aspergillus terreus NIH2624 genome.</title>
        <authorList>
            <person name="Birren B.W."/>
            <person name="Lander E.S."/>
            <person name="Galagan J.E."/>
            <person name="Nusbaum C."/>
            <person name="Devon K."/>
            <person name="Henn M."/>
            <person name="Ma L.-J."/>
            <person name="Jaffe D.B."/>
            <person name="Butler J."/>
            <person name="Alvarez P."/>
            <person name="Gnerre S."/>
            <person name="Grabherr M."/>
            <person name="Kleber M."/>
            <person name="Mauceli E.W."/>
            <person name="Brockman W."/>
            <person name="Rounsley S."/>
            <person name="Young S.K."/>
            <person name="LaButti K."/>
            <person name="Pushparaj V."/>
            <person name="DeCaprio D."/>
            <person name="Crawford M."/>
            <person name="Koehrsen M."/>
            <person name="Engels R."/>
            <person name="Montgomery P."/>
            <person name="Pearson M."/>
            <person name="Howarth C."/>
            <person name="Larson L."/>
            <person name="Luoma S."/>
            <person name="White J."/>
            <person name="Alvarado L."/>
            <person name="Kodira C.D."/>
            <person name="Zeng Q."/>
            <person name="Oleary S."/>
            <person name="Yandava C."/>
            <person name="Denning D.W."/>
            <person name="Nierman W.C."/>
            <person name="Milne T."/>
            <person name="Madden K."/>
        </authorList>
    </citation>
    <scope>NUCLEOTIDE SEQUENCE [LARGE SCALE GENOMIC DNA]</scope>
    <source>
        <strain evidence="17">NIH 2624 / FGSC A1156</strain>
    </source>
</reference>
<dbReference type="Pfam" id="PF00749">
    <property type="entry name" value="tRNA-synt_1c"/>
    <property type="match status" value="1"/>
</dbReference>
<evidence type="ECO:0000259" key="13">
    <source>
        <dbReference type="Pfam" id="PF00749"/>
    </source>
</evidence>
<dbReference type="Proteomes" id="UP000007963">
    <property type="component" value="Unassembled WGS sequence"/>
</dbReference>
<dbReference type="PANTHER" id="PTHR43097:SF5">
    <property type="entry name" value="GLUTAMATE--TRNA LIGASE"/>
    <property type="match status" value="1"/>
</dbReference>
<proteinExistence type="inferred from homology"/>
<evidence type="ECO:0000256" key="6">
    <source>
        <dbReference type="ARBA" id="ARBA00022741"/>
    </source>
</evidence>
<feature type="domain" description="Glutamyl/glutaminyl-tRNA synthetase class Ib anti-codon binding" evidence="14">
    <location>
        <begin position="512"/>
        <end position="603"/>
    </location>
</feature>
<protein>
    <recommendedName>
        <fullName evidence="3">glutamate--tRNA ligase</fullName>
        <ecNumber evidence="3">6.1.1.17</ecNumber>
    </recommendedName>
    <alternativeName>
        <fullName evidence="10">Glutamyl-tRNA synthetase</fullName>
    </alternativeName>
</protein>
<evidence type="ECO:0000256" key="5">
    <source>
        <dbReference type="ARBA" id="ARBA00022598"/>
    </source>
</evidence>
<dbReference type="InterPro" id="IPR020058">
    <property type="entry name" value="Glu/Gln-tRNA-synth_Ib_cat-dom"/>
</dbReference>
<dbReference type="Gene3D" id="2.40.240.10">
    <property type="entry name" value="Ribosomal Protein L25, Chain P"/>
    <property type="match status" value="1"/>
</dbReference>
<dbReference type="PRINTS" id="PR00987">
    <property type="entry name" value="TRNASYNTHGLU"/>
</dbReference>
<evidence type="ECO:0000313" key="17">
    <source>
        <dbReference type="Proteomes" id="UP000007963"/>
    </source>
</evidence>
<evidence type="ECO:0000256" key="12">
    <source>
        <dbReference type="RuleBase" id="RU363037"/>
    </source>
</evidence>
<keyword evidence="5 12" id="KW-0436">Ligase</keyword>
<dbReference type="NCBIfam" id="TIGR00463">
    <property type="entry name" value="gltX_arch"/>
    <property type="match status" value="1"/>
</dbReference>
<evidence type="ECO:0000256" key="10">
    <source>
        <dbReference type="ARBA" id="ARBA00030865"/>
    </source>
</evidence>
<evidence type="ECO:0000256" key="9">
    <source>
        <dbReference type="ARBA" id="ARBA00023146"/>
    </source>
</evidence>
<feature type="domain" description="Glutamyl/glutaminyl-tRNA synthetase class Ib catalytic" evidence="13">
    <location>
        <begin position="203"/>
        <end position="509"/>
    </location>
</feature>
<dbReference type="InterPro" id="IPR050132">
    <property type="entry name" value="Gln/Glu-tRNA_Ligase"/>
</dbReference>
<dbReference type="InterPro" id="IPR011035">
    <property type="entry name" value="Ribosomal_bL25/Gln-tRNA_synth"/>
</dbReference>
<sequence>MQTITVASKANGGLVLPALLAATYFSQCSPDDAISVECKDVETHGHENAKTILLRTNDGKFIADGFVIKHLVDHIQLPWGVRKSDLIEWLDRSAALAVPDFKLLDQPMKELESHLALRSHILGHTLTLADVAVWGALRGNKVSTRIRRNYANINRWFDYVEASNPWMTDVVVDLSNAARQRKAAASAAGASYNIGLKNTENGIVTRFPPEPSGYLHIGHAKAALLNDYFAHEYLGSDSRGVLICRFDDTNPSKESEEFQDSILEDLALIGIYPDRITYSSDYFQQMYEACVKLIQGGKAYADNTPKEVMGEQRGKGIASLNRDMSVANSLDRLEKMKDGTGLEWCIRAKISVDDPVKCLRDPVIYRCNLQPHHRTGTTWKIYPTYDFCAPFLDSLEGVTHALRTNEYRDRNPQYTWIQEALGIRQVEIWDFSRLNFVRTVLSKRKLTVLVDNGAVWGWDDPRMPTVRGIRRRGMTVPALREFILKQGPSQNVINLEWSSLWATNKKYIDPVAPRHTAIPKDNAVTVIVNGVNRTSSEEKPRHNKNADLGTKKVFFSRKILLSQEDAASLKLAEEITLMNWGNAIVKKVSSSPSSIVSEMEVDLHLEGDFKKTEKKLTWLAKEAFNMVPAELVDFDYLITKDKLDKEDDLFSFVTPKSEFRTEAWADCNVMSLARDDIIQFDRIGFFRVDQAYEEGKPVVLFSIPTGKGA</sequence>
<evidence type="ECO:0000313" key="16">
    <source>
        <dbReference type="EMBL" id="EAU37935.1"/>
    </source>
</evidence>
<comment type="subcellular location">
    <subcellularLocation>
        <location evidence="1">Cytoplasm</location>
    </subcellularLocation>
</comment>
<gene>
    <name evidence="16" type="ORF">ATEG_01178</name>
</gene>
<comment type="similarity">
    <text evidence="2">Belongs to the class-I aminoacyl-tRNA synthetase family. Glutamate--tRNA ligase type 2 subfamily.</text>
</comment>
<dbReference type="InterPro" id="IPR001412">
    <property type="entry name" value="aa-tRNA-synth_I_CS"/>
</dbReference>
<dbReference type="OMA" id="WCIRARI"/>
<keyword evidence="9 12" id="KW-0030">Aminoacyl-tRNA synthetase</keyword>
<dbReference type="HAMAP" id="MF_02076">
    <property type="entry name" value="Glu_tRNA_synth_type2"/>
    <property type="match status" value="1"/>
</dbReference>
<dbReference type="GO" id="GO:0005829">
    <property type="term" value="C:cytosol"/>
    <property type="evidence" value="ECO:0007669"/>
    <property type="project" value="TreeGrafter"/>
</dbReference>
<evidence type="ECO:0000256" key="2">
    <source>
        <dbReference type="ARBA" id="ARBA00008927"/>
    </source>
</evidence>
<dbReference type="PANTHER" id="PTHR43097">
    <property type="entry name" value="GLUTAMINE-TRNA LIGASE"/>
    <property type="match status" value="1"/>
</dbReference>
<dbReference type="InterPro" id="IPR000924">
    <property type="entry name" value="Glu/Gln-tRNA-synth"/>
</dbReference>
<dbReference type="GO" id="GO:0006424">
    <property type="term" value="P:glutamyl-tRNA aminoacylation"/>
    <property type="evidence" value="ECO:0007669"/>
    <property type="project" value="InterPro"/>
</dbReference>
<dbReference type="GO" id="GO:0004818">
    <property type="term" value="F:glutamate-tRNA ligase activity"/>
    <property type="evidence" value="ECO:0007669"/>
    <property type="project" value="UniProtKB-EC"/>
</dbReference>
<dbReference type="AlphaFoldDB" id="Q0CYQ6"/>
<evidence type="ECO:0000256" key="8">
    <source>
        <dbReference type="ARBA" id="ARBA00022917"/>
    </source>
</evidence>
<evidence type="ECO:0000259" key="15">
    <source>
        <dbReference type="Pfam" id="PF20974"/>
    </source>
</evidence>
<dbReference type="eggNOG" id="KOG1147">
    <property type="taxonomic scope" value="Eukaryota"/>
</dbReference>
<dbReference type="SUPFAM" id="SSF50715">
    <property type="entry name" value="Ribosomal protein L25-like"/>
    <property type="match status" value="1"/>
</dbReference>
<dbReference type="STRING" id="341663.Q0CYQ6"/>
<dbReference type="PROSITE" id="PS00178">
    <property type="entry name" value="AA_TRNA_LIGASE_I"/>
    <property type="match status" value="1"/>
</dbReference>
<dbReference type="FunFam" id="2.40.240.10:FF:000004">
    <property type="entry name" value="Glutamyl-tRNA synthetase, cytoplasmic"/>
    <property type="match status" value="1"/>
</dbReference>
<dbReference type="VEuPathDB" id="FungiDB:ATEG_01178"/>
<dbReference type="Pfam" id="PF03950">
    <property type="entry name" value="tRNA-synt_1c_C"/>
    <property type="match status" value="1"/>
</dbReference>
<keyword evidence="4" id="KW-0963">Cytoplasm</keyword>
<evidence type="ECO:0000259" key="14">
    <source>
        <dbReference type="Pfam" id="PF03950"/>
    </source>
</evidence>
<keyword evidence="6 12" id="KW-0547">Nucleotide-binding</keyword>
<feature type="domain" description="tRNA synthetases class I (E and Q) anti-codon binding" evidence="15">
    <location>
        <begin position="616"/>
        <end position="689"/>
    </location>
</feature>
<keyword evidence="7 12" id="KW-0067">ATP-binding</keyword>
<dbReference type="RefSeq" id="XP_001208543.1">
    <property type="nucleotide sequence ID" value="XM_001208543.1"/>
</dbReference>
<keyword evidence="8 12" id="KW-0648">Protein biosynthesis</keyword>
<dbReference type="EMBL" id="CH476595">
    <property type="protein sequence ID" value="EAU37935.1"/>
    <property type="molecule type" value="Genomic_DNA"/>
</dbReference>
<dbReference type="InterPro" id="IPR020059">
    <property type="entry name" value="Glu/Gln-tRNA-synth_Ib_codon-bd"/>
</dbReference>
<dbReference type="OrthoDB" id="10250478at2759"/>
<dbReference type="HOGENOM" id="CLU_001882_1_2_1"/>
<evidence type="ECO:0000256" key="7">
    <source>
        <dbReference type="ARBA" id="ARBA00022840"/>
    </source>
</evidence>
<dbReference type="Gene3D" id="3.40.50.620">
    <property type="entry name" value="HUPs"/>
    <property type="match status" value="1"/>
</dbReference>
<dbReference type="Gene3D" id="1.20.1050.10">
    <property type="match status" value="1"/>
</dbReference>
<dbReference type="InterPro" id="IPR020056">
    <property type="entry name" value="Rbsml_bL25/Gln-tRNA_synth_N"/>
</dbReference>
<dbReference type="GeneID" id="4315796"/>
<dbReference type="InterPro" id="IPR049437">
    <property type="entry name" value="tRNA-synt_1c_C2"/>
</dbReference>
<name>Q0CYQ6_ASPTN</name>
<evidence type="ECO:0000256" key="11">
    <source>
        <dbReference type="ARBA" id="ARBA00048351"/>
    </source>
</evidence>
<dbReference type="InterPro" id="IPR036282">
    <property type="entry name" value="Glutathione-S-Trfase_C_sf"/>
</dbReference>
<organism evidence="16 17">
    <name type="scientific">Aspergillus terreus (strain NIH 2624 / FGSC A1156)</name>
    <dbReference type="NCBI Taxonomy" id="341663"/>
    <lineage>
        <taxon>Eukaryota</taxon>
        <taxon>Fungi</taxon>
        <taxon>Dikarya</taxon>
        <taxon>Ascomycota</taxon>
        <taxon>Pezizomycotina</taxon>
        <taxon>Eurotiomycetes</taxon>
        <taxon>Eurotiomycetidae</taxon>
        <taxon>Eurotiales</taxon>
        <taxon>Aspergillaceae</taxon>
        <taxon>Aspergillus</taxon>
        <taxon>Aspergillus subgen. Circumdati</taxon>
    </lineage>
</organism>
<dbReference type="InterPro" id="IPR004526">
    <property type="entry name" value="Glu-tRNA-synth_arc/euk"/>
</dbReference>
<dbReference type="GO" id="GO:0017102">
    <property type="term" value="C:methionyl glutamyl tRNA synthetase complex"/>
    <property type="evidence" value="ECO:0007669"/>
    <property type="project" value="TreeGrafter"/>
</dbReference>
<evidence type="ECO:0000256" key="1">
    <source>
        <dbReference type="ARBA" id="ARBA00004496"/>
    </source>
</evidence>
<dbReference type="GO" id="GO:0005524">
    <property type="term" value="F:ATP binding"/>
    <property type="evidence" value="ECO:0007669"/>
    <property type="project" value="UniProtKB-KW"/>
</dbReference>